<dbReference type="OrthoDB" id="5596422at2759"/>
<dbReference type="CDD" id="cd23814">
    <property type="entry name" value="UEV_AKTIP"/>
    <property type="match status" value="1"/>
</dbReference>
<dbReference type="InterPro" id="IPR000608">
    <property type="entry name" value="UBC"/>
</dbReference>
<dbReference type="PANTHER" id="PTHR24067">
    <property type="entry name" value="UBIQUITIN-CONJUGATING ENZYME E2"/>
    <property type="match status" value="1"/>
</dbReference>
<name>A0A7R8UXG6_HERIL</name>
<proteinExistence type="predicted"/>
<evidence type="ECO:0000259" key="1">
    <source>
        <dbReference type="PROSITE" id="PS50127"/>
    </source>
</evidence>
<keyword evidence="3" id="KW-1185">Reference proteome</keyword>
<dbReference type="Proteomes" id="UP000594454">
    <property type="component" value="Chromosome 4"/>
</dbReference>
<evidence type="ECO:0000313" key="3">
    <source>
        <dbReference type="Proteomes" id="UP000594454"/>
    </source>
</evidence>
<dbReference type="EMBL" id="LR899012">
    <property type="protein sequence ID" value="CAD7088371.1"/>
    <property type="molecule type" value="Genomic_DNA"/>
</dbReference>
<dbReference type="FunCoup" id="A0A7R8UXG6">
    <property type="interactions" value="990"/>
</dbReference>
<feature type="domain" description="UBC core" evidence="1">
    <location>
        <begin position="17"/>
        <end position="172"/>
    </location>
</feature>
<organism evidence="2 3">
    <name type="scientific">Hermetia illucens</name>
    <name type="common">Black soldier fly</name>
    <dbReference type="NCBI Taxonomy" id="343691"/>
    <lineage>
        <taxon>Eukaryota</taxon>
        <taxon>Metazoa</taxon>
        <taxon>Ecdysozoa</taxon>
        <taxon>Arthropoda</taxon>
        <taxon>Hexapoda</taxon>
        <taxon>Insecta</taxon>
        <taxon>Pterygota</taxon>
        <taxon>Neoptera</taxon>
        <taxon>Endopterygota</taxon>
        <taxon>Diptera</taxon>
        <taxon>Brachycera</taxon>
        <taxon>Stratiomyomorpha</taxon>
        <taxon>Stratiomyidae</taxon>
        <taxon>Hermetiinae</taxon>
        <taxon>Hermetia</taxon>
    </lineage>
</organism>
<dbReference type="InParanoid" id="A0A7R8UXG6"/>
<evidence type="ECO:0000313" key="2">
    <source>
        <dbReference type="EMBL" id="CAD7088371.1"/>
    </source>
</evidence>
<dbReference type="PROSITE" id="PS50127">
    <property type="entry name" value="UBC_2"/>
    <property type="match status" value="1"/>
</dbReference>
<sequence>MTLDTNANAEKLLTTIHQEYKILAEYKMIQSEETGGIYVIPSRDNSFLWFGVIFVREGYYKDGIFRFNISLPDNFPSDKKPPTIIFQNEIFHPLICPYTCTLDTSGGFPTWTEGSSHIWQVLKFIQFIFTHPQDCCQTIENKLPNQTAADLLSQNKAEFIAKVKECVTASVERIYDPAPTDDIHYITFEKFDPDVHGTVLDNLKHNKEICPSSPTTGLSWVKEGEFKPLSKE</sequence>
<dbReference type="Gene3D" id="3.10.110.10">
    <property type="entry name" value="Ubiquitin Conjugating Enzyme"/>
    <property type="match status" value="1"/>
</dbReference>
<dbReference type="OMA" id="WGFPEWR"/>
<protein>
    <recommendedName>
        <fullName evidence="1">UBC core domain-containing protein</fullName>
    </recommendedName>
</protein>
<dbReference type="SUPFAM" id="SSF54495">
    <property type="entry name" value="UBC-like"/>
    <property type="match status" value="1"/>
</dbReference>
<reference evidence="2 3" key="1">
    <citation type="submission" date="2020-11" db="EMBL/GenBank/DDBJ databases">
        <authorList>
            <person name="Wallbank WR R."/>
            <person name="Pardo Diaz C."/>
            <person name="Kozak K."/>
            <person name="Martin S."/>
            <person name="Jiggins C."/>
            <person name="Moest M."/>
            <person name="Warren A I."/>
            <person name="Generalovic N T."/>
            <person name="Byers J.R.P. K."/>
            <person name="Montejo-Kovacevich G."/>
            <person name="Yen C E."/>
        </authorList>
    </citation>
    <scope>NUCLEOTIDE SEQUENCE [LARGE SCALE GENOMIC DNA]</scope>
</reference>
<dbReference type="InterPro" id="IPR016135">
    <property type="entry name" value="UBQ-conjugating_enzyme/RWD"/>
</dbReference>
<dbReference type="SMART" id="SM00212">
    <property type="entry name" value="UBCc"/>
    <property type="match status" value="1"/>
</dbReference>
<gene>
    <name evidence="2" type="ORF">HERILL_LOCUS11000</name>
</gene>
<dbReference type="Pfam" id="PF00179">
    <property type="entry name" value="UQ_con"/>
    <property type="match status" value="1"/>
</dbReference>
<dbReference type="AlphaFoldDB" id="A0A7R8UXG6"/>
<dbReference type="InterPro" id="IPR050113">
    <property type="entry name" value="Ub_conjugating_enzyme"/>
</dbReference>
<accession>A0A7R8UXG6</accession>